<dbReference type="EMBL" id="CAJVPW010003449">
    <property type="protein sequence ID" value="CAG8524360.1"/>
    <property type="molecule type" value="Genomic_DNA"/>
</dbReference>
<keyword evidence="2" id="KW-1185">Reference proteome</keyword>
<proteinExistence type="predicted"/>
<accession>A0ACA9LFP1</accession>
<evidence type="ECO:0000313" key="1">
    <source>
        <dbReference type="EMBL" id="CAG8524360.1"/>
    </source>
</evidence>
<reference evidence="1" key="1">
    <citation type="submission" date="2021-06" db="EMBL/GenBank/DDBJ databases">
        <authorList>
            <person name="Kallberg Y."/>
            <person name="Tangrot J."/>
            <person name="Rosling A."/>
        </authorList>
    </citation>
    <scope>NUCLEOTIDE SEQUENCE</scope>
    <source>
        <strain evidence="1">28 12/20/2015</strain>
    </source>
</reference>
<protein>
    <submittedName>
        <fullName evidence="1">650_t:CDS:1</fullName>
    </submittedName>
</protein>
<dbReference type="Proteomes" id="UP000789366">
    <property type="component" value="Unassembled WGS sequence"/>
</dbReference>
<comment type="caution">
    <text evidence="1">The sequence shown here is derived from an EMBL/GenBank/DDBJ whole genome shotgun (WGS) entry which is preliminary data.</text>
</comment>
<organism evidence="1 2">
    <name type="scientific">Cetraspora pellucida</name>
    <dbReference type="NCBI Taxonomy" id="1433469"/>
    <lineage>
        <taxon>Eukaryota</taxon>
        <taxon>Fungi</taxon>
        <taxon>Fungi incertae sedis</taxon>
        <taxon>Mucoromycota</taxon>
        <taxon>Glomeromycotina</taxon>
        <taxon>Glomeromycetes</taxon>
        <taxon>Diversisporales</taxon>
        <taxon>Gigasporaceae</taxon>
        <taxon>Cetraspora</taxon>
    </lineage>
</organism>
<name>A0ACA9LFP1_9GLOM</name>
<gene>
    <name evidence="1" type="ORF">SPELUC_LOCUS4080</name>
</gene>
<sequence>MTIKEKLTQATQEFTTLKQKINAKLQSQQQTITDTNTKLVESNRNLELQMKENNENEKDNMLREEVLREWGELKKKITNSQKNQVFRPFTKPIEASEEIKNRVRMMEGPDIQFRLGQLLRSLGHTSLKPIGNIEIRSMKKSAKSKIKPVARVNTRKGGRMGSTNFTNAEAIKNNFLAHTRGSHNLLEDCQILADFANSVANINNDIQEMTLAVNEQEFNNRKQQLVSKLQGCINKCQTTSATSIGEILQLEVEIKAAEAKYNDAMTKAATETDPAKKAQLIAIAQTAEREIKQAKQKLARNPLSKLAEYNHLHNLGNLITGNLPQNPTTPLNCPDPDGSNPNNSNSGRSSGGRSGGSGQTS</sequence>
<evidence type="ECO:0000313" key="2">
    <source>
        <dbReference type="Proteomes" id="UP000789366"/>
    </source>
</evidence>